<evidence type="ECO:0000313" key="4">
    <source>
        <dbReference type="Proteomes" id="UP000598467"/>
    </source>
</evidence>
<dbReference type="Pfam" id="PF07449">
    <property type="entry name" value="HyaE"/>
    <property type="match status" value="1"/>
</dbReference>
<comment type="caution">
    <text evidence="3">The sequence shown here is derived from an EMBL/GenBank/DDBJ whole genome shotgun (WGS) entry which is preliminary data.</text>
</comment>
<organism evidence="3 4">
    <name type="scientific">Roseibium aggregatum</name>
    <dbReference type="NCBI Taxonomy" id="187304"/>
    <lineage>
        <taxon>Bacteria</taxon>
        <taxon>Pseudomonadati</taxon>
        <taxon>Pseudomonadota</taxon>
        <taxon>Alphaproteobacteria</taxon>
        <taxon>Hyphomicrobiales</taxon>
        <taxon>Stappiaceae</taxon>
        <taxon>Roseibium</taxon>
    </lineage>
</organism>
<dbReference type="EMBL" id="JABFCZ010000004">
    <property type="protein sequence ID" value="MBD1545462.1"/>
    <property type="molecule type" value="Genomic_DNA"/>
</dbReference>
<reference evidence="3" key="1">
    <citation type="submission" date="2020-05" db="EMBL/GenBank/DDBJ databases">
        <title>Identification of trans-AT polyketide cluster in two marine bacteria, producers of a novel glutaramide-containing polyketide sesbanimide D and analogs.</title>
        <authorList>
            <person name="Kacar D."/>
            <person name="Rodriguez P."/>
            <person name="Canedo L."/>
            <person name="Gonzalez E."/>
            <person name="Galan B."/>
            <person name="De La Calle F."/>
            <person name="Garcia J.L."/>
        </authorList>
    </citation>
    <scope>NUCLEOTIDE SEQUENCE</scope>
    <source>
        <strain evidence="3">PHM038</strain>
    </source>
</reference>
<dbReference type="InterPro" id="IPR036249">
    <property type="entry name" value="Thioredoxin-like_sf"/>
</dbReference>
<dbReference type="Proteomes" id="UP000598467">
    <property type="component" value="Unassembled WGS sequence"/>
</dbReference>
<evidence type="ECO:0000256" key="2">
    <source>
        <dbReference type="SAM" id="MobiDB-lite"/>
    </source>
</evidence>
<proteinExistence type="inferred from homology"/>
<sequence>MFSPLLQSIIDREGYDVVTHDTLDEIAQAHDFVMLFFAGDAARLAESNDVAVVLPELDKALGGHVTPLIVSRDSERELQRRYLFNAFPAIVFLRRGDYLGVLQGILDWADYQVQIPEILAREPSDPPPFKFPDGCGVAPEGLTH</sequence>
<comment type="similarity">
    <text evidence="1">Belongs to the HupG/HyaE family.</text>
</comment>
<dbReference type="Gene3D" id="3.40.30.10">
    <property type="entry name" value="Glutaredoxin"/>
    <property type="match status" value="1"/>
</dbReference>
<gene>
    <name evidence="3" type="ORF">HK439_04260</name>
</gene>
<accession>A0A926P2P4</accession>
<protein>
    <submittedName>
        <fullName evidence="3">Hydrogenase-1 expression HyaE</fullName>
    </submittedName>
</protein>
<dbReference type="SUPFAM" id="SSF52833">
    <property type="entry name" value="Thioredoxin-like"/>
    <property type="match status" value="1"/>
</dbReference>
<evidence type="ECO:0000256" key="1">
    <source>
        <dbReference type="ARBA" id="ARBA00009004"/>
    </source>
</evidence>
<dbReference type="RefSeq" id="WP_190290132.1">
    <property type="nucleotide sequence ID" value="NZ_JABFCZ010000004.1"/>
</dbReference>
<name>A0A926P2P4_9HYPH</name>
<evidence type="ECO:0000313" key="3">
    <source>
        <dbReference type="EMBL" id="MBD1545462.1"/>
    </source>
</evidence>
<feature type="region of interest" description="Disordered" evidence="2">
    <location>
        <begin position="124"/>
        <end position="144"/>
    </location>
</feature>
<dbReference type="InterPro" id="IPR010893">
    <property type="entry name" value="NiFe-hyd_mat_HyaE"/>
</dbReference>
<dbReference type="AlphaFoldDB" id="A0A926P2P4"/>